<evidence type="ECO:0000313" key="1">
    <source>
        <dbReference type="EMBL" id="KAK1761941.1"/>
    </source>
</evidence>
<name>A0AAJ0BPI2_9PEZI</name>
<dbReference type="SUPFAM" id="SSF54427">
    <property type="entry name" value="NTF2-like"/>
    <property type="match status" value="1"/>
</dbReference>
<keyword evidence="2" id="KW-1185">Reference proteome</keyword>
<evidence type="ECO:0000313" key="2">
    <source>
        <dbReference type="Proteomes" id="UP001244011"/>
    </source>
</evidence>
<dbReference type="InterPro" id="IPR032710">
    <property type="entry name" value="NTF2-like_dom_sf"/>
</dbReference>
<proteinExistence type="predicted"/>
<dbReference type="RefSeq" id="XP_060278154.1">
    <property type="nucleotide sequence ID" value="XM_060425715.1"/>
</dbReference>
<organism evidence="1 2">
    <name type="scientific">Phialemonium atrogriseum</name>
    <dbReference type="NCBI Taxonomy" id="1093897"/>
    <lineage>
        <taxon>Eukaryota</taxon>
        <taxon>Fungi</taxon>
        <taxon>Dikarya</taxon>
        <taxon>Ascomycota</taxon>
        <taxon>Pezizomycotina</taxon>
        <taxon>Sordariomycetes</taxon>
        <taxon>Sordariomycetidae</taxon>
        <taxon>Cephalothecales</taxon>
        <taxon>Cephalothecaceae</taxon>
        <taxon>Phialemonium</taxon>
    </lineage>
</organism>
<dbReference type="Proteomes" id="UP001244011">
    <property type="component" value="Unassembled WGS sequence"/>
</dbReference>
<protein>
    <recommendedName>
        <fullName evidence="3">SnoaL-like domain-containing protein</fullName>
    </recommendedName>
</protein>
<dbReference type="EMBL" id="MU839046">
    <property type="protein sequence ID" value="KAK1761941.1"/>
    <property type="molecule type" value="Genomic_DNA"/>
</dbReference>
<evidence type="ECO:0008006" key="3">
    <source>
        <dbReference type="Google" id="ProtNLM"/>
    </source>
</evidence>
<accession>A0AAJ0BPI2</accession>
<dbReference type="GeneID" id="85308902"/>
<comment type="caution">
    <text evidence="1">The sequence shown here is derived from an EMBL/GenBank/DDBJ whole genome shotgun (WGS) entry which is preliminary data.</text>
</comment>
<sequence>MSYVTKEATWPATTLQKGVKEVIARFYELADSKEPDAGPRIANEVFTKDATLVSVSGTFQGFSDISASRDKAWVVVNSRQHSISRVFAGDDKGLELVLLGAVKTGFKNGQVLDSPFACHITVDASSAKSGDPRLKFMEVFAVSRVFGWNLCFI</sequence>
<reference evidence="1" key="1">
    <citation type="submission" date="2023-06" db="EMBL/GenBank/DDBJ databases">
        <title>Genome-scale phylogeny and comparative genomics of the fungal order Sordariales.</title>
        <authorList>
            <consortium name="Lawrence Berkeley National Laboratory"/>
            <person name="Hensen N."/>
            <person name="Bonometti L."/>
            <person name="Westerberg I."/>
            <person name="Brannstrom I.O."/>
            <person name="Guillou S."/>
            <person name="Cros-Aarteil S."/>
            <person name="Calhoun S."/>
            <person name="Haridas S."/>
            <person name="Kuo A."/>
            <person name="Mondo S."/>
            <person name="Pangilinan J."/>
            <person name="Riley R."/>
            <person name="Labutti K."/>
            <person name="Andreopoulos B."/>
            <person name="Lipzen A."/>
            <person name="Chen C."/>
            <person name="Yanf M."/>
            <person name="Daum C."/>
            <person name="Ng V."/>
            <person name="Clum A."/>
            <person name="Steindorff A."/>
            <person name="Ohm R."/>
            <person name="Martin F."/>
            <person name="Silar P."/>
            <person name="Natvig D."/>
            <person name="Lalanne C."/>
            <person name="Gautier V."/>
            <person name="Ament-Velasquez S.L."/>
            <person name="Kruys A."/>
            <person name="Hutchinson M.I."/>
            <person name="Powell A.J."/>
            <person name="Barry K."/>
            <person name="Miller A.N."/>
            <person name="Grigoriev I.V."/>
            <person name="Debuchy R."/>
            <person name="Gladieux P."/>
            <person name="Thoren M.H."/>
            <person name="Johannesson H."/>
        </authorList>
    </citation>
    <scope>NUCLEOTIDE SEQUENCE</scope>
    <source>
        <strain evidence="1">8032-3</strain>
    </source>
</reference>
<gene>
    <name evidence="1" type="ORF">QBC33DRAFT_502148</name>
</gene>
<dbReference type="AlphaFoldDB" id="A0AAJ0BPI2"/>